<dbReference type="AlphaFoldDB" id="A0A2P2GGI5"/>
<dbReference type="GO" id="GO:0000150">
    <property type="term" value="F:DNA strand exchange activity"/>
    <property type="evidence" value="ECO:0007669"/>
    <property type="project" value="InterPro"/>
</dbReference>
<dbReference type="OrthoDB" id="4367319at2"/>
<feature type="domain" description="Resolvase/invertase-type recombinase catalytic" evidence="3">
    <location>
        <begin position="4"/>
        <end position="153"/>
    </location>
</feature>
<dbReference type="Pfam" id="PF13408">
    <property type="entry name" value="Zn_ribbon_recom"/>
    <property type="match status" value="1"/>
</dbReference>
<dbReference type="SMART" id="SM00857">
    <property type="entry name" value="Resolvase"/>
    <property type="match status" value="1"/>
</dbReference>
<dbReference type="InterPro" id="IPR006119">
    <property type="entry name" value="Resolv_N"/>
</dbReference>
<evidence type="ECO:0008006" key="7">
    <source>
        <dbReference type="Google" id="ProtNLM"/>
    </source>
</evidence>
<sequence>MPLRVLGSLRLSVDTDDSTSIPRQQEHVQHWVDAPGRDAHVVAWAKDTDVSGGLHPFKRPGLGKWFDDDHKGLWDALCVMKVDRLSRRVAHFSEVVQWCQENGKVIVSTQEGIDMSTPMGKMFAQILAVFAEGELDTIRSRAIDAVQTRLTAGTWVAGLPPFGYEIVPVGPGAGKRLEPIDHYRELAEEIARRVLDGESLRSVARDLTARGEPTWLSRIQPNSKRAQESKWSNSSIRGLLLNPKIAGLYTYKGEIVEDGEGNPRLIADNPLLDLATWNKVALKLQDNRAFGPKVTKSRAMLVGVATCGSCGGPLTRAVYTNRKPSVGDRPAKEWHYSRYKCSRQKVQGTCASPAAVNSADFEAAFTNVFLEHMGHLPEARELVADLHDPTSDITATEARLERLKADFGAGKYDAPEKEEVYWSLLNSQSAKLARLRGQLIEYEQQRGEFALTGRTFADIWNSRDDEGKQLFLKQHQVAVKLYRDPIPGEKFGFLVQLGDVEQMARAVHVELAGNLVHGVATHNLPTQEHLLAGQLDERQLRIGMDVVNAMEASFGLTDPQ</sequence>
<dbReference type="Gene3D" id="3.40.50.1390">
    <property type="entry name" value="Resolvase, N-terminal catalytic domain"/>
    <property type="match status" value="1"/>
</dbReference>
<evidence type="ECO:0000259" key="3">
    <source>
        <dbReference type="PROSITE" id="PS51736"/>
    </source>
</evidence>
<dbReference type="InterPro" id="IPR038109">
    <property type="entry name" value="DNA_bind_recomb_sf"/>
</dbReference>
<organism evidence="5 6">
    <name type="scientific">Streptomyces showdoensis</name>
    <dbReference type="NCBI Taxonomy" id="68268"/>
    <lineage>
        <taxon>Bacteria</taxon>
        <taxon>Bacillati</taxon>
        <taxon>Actinomycetota</taxon>
        <taxon>Actinomycetes</taxon>
        <taxon>Kitasatosporales</taxon>
        <taxon>Streptomycetaceae</taxon>
        <taxon>Streptomyces</taxon>
    </lineage>
</organism>
<keyword evidence="6" id="KW-1185">Reference proteome</keyword>
<gene>
    <name evidence="5" type="ORF">VO63_28045</name>
</gene>
<dbReference type="SUPFAM" id="SSF53041">
    <property type="entry name" value="Resolvase-like"/>
    <property type="match status" value="1"/>
</dbReference>
<protein>
    <recommendedName>
        <fullName evidence="7">Integrase</fullName>
    </recommendedName>
</protein>
<dbReference type="CDD" id="cd00338">
    <property type="entry name" value="Ser_Recombinase"/>
    <property type="match status" value="1"/>
</dbReference>
<evidence type="ECO:0000259" key="4">
    <source>
        <dbReference type="PROSITE" id="PS51737"/>
    </source>
</evidence>
<dbReference type="RefSeq" id="WP_046910826.1">
    <property type="nucleotide sequence ID" value="NZ_BAAAXG010000028.1"/>
</dbReference>
<name>A0A2P2GGI5_STREW</name>
<dbReference type="PANTHER" id="PTHR30461:SF2">
    <property type="entry name" value="SERINE RECOMBINASE PINE-RELATED"/>
    <property type="match status" value="1"/>
</dbReference>
<dbReference type="InterPro" id="IPR025827">
    <property type="entry name" value="Zn_ribbon_recom_dom"/>
</dbReference>
<feature type="domain" description="Recombinase" evidence="4">
    <location>
        <begin position="161"/>
        <end position="291"/>
    </location>
</feature>
<reference evidence="5 6" key="1">
    <citation type="submission" date="2015-05" db="EMBL/GenBank/DDBJ databases">
        <title>Draft Genome assembly of Streptomyces showdoensis.</title>
        <authorList>
            <person name="Thapa K.K."/>
            <person name="Metsa-Ketela M."/>
        </authorList>
    </citation>
    <scope>NUCLEOTIDE SEQUENCE [LARGE SCALE GENOMIC DNA]</scope>
    <source>
        <strain evidence="5 6">ATCC 15227</strain>
    </source>
</reference>
<comment type="caution">
    <text evidence="5">The sequence shown here is derived from an EMBL/GenBank/DDBJ whole genome shotgun (WGS) entry which is preliminary data.</text>
</comment>
<proteinExistence type="predicted"/>
<evidence type="ECO:0000313" key="6">
    <source>
        <dbReference type="Proteomes" id="UP000265325"/>
    </source>
</evidence>
<evidence type="ECO:0000256" key="2">
    <source>
        <dbReference type="ARBA" id="ARBA00023172"/>
    </source>
</evidence>
<dbReference type="EMBL" id="LAQS01000054">
    <property type="protein sequence ID" value="KKZ70608.1"/>
    <property type="molecule type" value="Genomic_DNA"/>
</dbReference>
<keyword evidence="2" id="KW-0233">DNA recombination</keyword>
<accession>A0A2P2GGI5</accession>
<dbReference type="InterPro" id="IPR050639">
    <property type="entry name" value="SSR_resolvase"/>
</dbReference>
<dbReference type="PANTHER" id="PTHR30461">
    <property type="entry name" value="DNA-INVERTASE FROM LAMBDOID PROPHAGE"/>
    <property type="match status" value="1"/>
</dbReference>
<dbReference type="InterPro" id="IPR011109">
    <property type="entry name" value="DNA_bind_recombinase_dom"/>
</dbReference>
<dbReference type="Pfam" id="PF00239">
    <property type="entry name" value="Resolvase"/>
    <property type="match status" value="1"/>
</dbReference>
<dbReference type="Proteomes" id="UP000265325">
    <property type="component" value="Unassembled WGS sequence"/>
</dbReference>
<dbReference type="PROSITE" id="PS51737">
    <property type="entry name" value="RECOMBINASE_DNA_BIND"/>
    <property type="match status" value="1"/>
</dbReference>
<dbReference type="GO" id="GO:0003677">
    <property type="term" value="F:DNA binding"/>
    <property type="evidence" value="ECO:0007669"/>
    <property type="project" value="UniProtKB-KW"/>
</dbReference>
<evidence type="ECO:0000256" key="1">
    <source>
        <dbReference type="ARBA" id="ARBA00023125"/>
    </source>
</evidence>
<dbReference type="PROSITE" id="PS51736">
    <property type="entry name" value="RECOMBINASES_3"/>
    <property type="match status" value="1"/>
</dbReference>
<dbReference type="Gene3D" id="3.90.1750.20">
    <property type="entry name" value="Putative Large Serine Recombinase, Chain B, Domain 2"/>
    <property type="match status" value="1"/>
</dbReference>
<evidence type="ECO:0000313" key="5">
    <source>
        <dbReference type="EMBL" id="KKZ70608.1"/>
    </source>
</evidence>
<dbReference type="Pfam" id="PF07508">
    <property type="entry name" value="Recombinase"/>
    <property type="match status" value="1"/>
</dbReference>
<dbReference type="InterPro" id="IPR036162">
    <property type="entry name" value="Resolvase-like_N_sf"/>
</dbReference>
<keyword evidence="1" id="KW-0238">DNA-binding</keyword>